<dbReference type="Proteomes" id="UP001628193">
    <property type="component" value="Unassembled WGS sequence"/>
</dbReference>
<feature type="region of interest" description="Disordered" evidence="1">
    <location>
        <begin position="15"/>
        <end position="37"/>
    </location>
</feature>
<comment type="caution">
    <text evidence="3">The sequence shown here is derived from an EMBL/GenBank/DDBJ whole genome shotgun (WGS) entry which is preliminary data.</text>
</comment>
<feature type="domain" description="Calcineurin-like phosphoesterase" evidence="2">
    <location>
        <begin position="46"/>
        <end position="241"/>
    </location>
</feature>
<dbReference type="PANTHER" id="PTHR42850:SF4">
    <property type="entry name" value="ZINC-DEPENDENT ENDOPOLYPHOSPHATASE"/>
    <property type="match status" value="1"/>
</dbReference>
<evidence type="ECO:0000313" key="3">
    <source>
        <dbReference type="EMBL" id="GAB0057042.1"/>
    </source>
</evidence>
<dbReference type="PANTHER" id="PTHR42850">
    <property type="entry name" value="METALLOPHOSPHOESTERASE"/>
    <property type="match status" value="1"/>
</dbReference>
<dbReference type="RefSeq" id="WP_420904753.1">
    <property type="nucleotide sequence ID" value="NZ_BAAFGK010000004.1"/>
</dbReference>
<dbReference type="InterPro" id="IPR050126">
    <property type="entry name" value="Ap4A_hydrolase"/>
</dbReference>
<dbReference type="EMBL" id="BAAFGK010000004">
    <property type="protein sequence ID" value="GAB0057042.1"/>
    <property type="molecule type" value="Genomic_DNA"/>
</dbReference>
<dbReference type="Gene3D" id="3.60.21.10">
    <property type="match status" value="1"/>
</dbReference>
<dbReference type="CDD" id="cd00144">
    <property type="entry name" value="MPP_PPP_family"/>
    <property type="match status" value="1"/>
</dbReference>
<name>A0ABQ0C824_9PROT</name>
<evidence type="ECO:0000259" key="2">
    <source>
        <dbReference type="Pfam" id="PF00149"/>
    </source>
</evidence>
<dbReference type="InterPro" id="IPR004843">
    <property type="entry name" value="Calcineurin-like_PHP"/>
</dbReference>
<evidence type="ECO:0000313" key="4">
    <source>
        <dbReference type="Proteomes" id="UP001628193"/>
    </source>
</evidence>
<accession>A0ABQ0C824</accession>
<reference evidence="3 4" key="1">
    <citation type="submission" date="2024-05" db="EMBL/GenBank/DDBJ databases">
        <authorList>
            <consortium name="Candidatus Magnetaquicoccaceae bacterium FCR-1 genome sequencing consortium"/>
            <person name="Shimoshige H."/>
            <person name="Shimamura S."/>
            <person name="Taoka A."/>
            <person name="Kobayashi H."/>
            <person name="Maekawa T."/>
        </authorList>
    </citation>
    <scope>NUCLEOTIDE SEQUENCE [LARGE SCALE GENOMIC DNA]</scope>
    <source>
        <strain evidence="3 4">FCR-1</strain>
    </source>
</reference>
<gene>
    <name evidence="3" type="ORF">SIID45300_01362</name>
</gene>
<organism evidence="3 4">
    <name type="scientific">Candidatus Magnetaquiglobus chichijimensis</name>
    <dbReference type="NCBI Taxonomy" id="3141448"/>
    <lineage>
        <taxon>Bacteria</taxon>
        <taxon>Pseudomonadati</taxon>
        <taxon>Pseudomonadota</taxon>
        <taxon>Magnetococcia</taxon>
        <taxon>Magnetococcales</taxon>
        <taxon>Candidatus Magnetaquicoccaceae</taxon>
        <taxon>Candidatus Magnetaquiglobus</taxon>
    </lineage>
</organism>
<keyword evidence="4" id="KW-1185">Reference proteome</keyword>
<evidence type="ECO:0000256" key="1">
    <source>
        <dbReference type="SAM" id="MobiDB-lite"/>
    </source>
</evidence>
<feature type="compositionally biased region" description="Acidic residues" evidence="1">
    <location>
        <begin position="16"/>
        <end position="28"/>
    </location>
</feature>
<dbReference type="SUPFAM" id="SSF56300">
    <property type="entry name" value="Metallo-dependent phosphatases"/>
    <property type="match status" value="1"/>
</dbReference>
<proteinExistence type="predicted"/>
<sequence length="277" mass="31575">MFRFFKRLLLGRPTMTDDDEDDDESGEWVEDHDHLPPYTPSLPEGMRVYAIGDIHGRADLLRQLHGMIRADWADLPGSVRRVVIYLGDYVDRGEDSKGVIDILLDEPLTGCETIYLKGNHEAEMEDFLVNPVGGHGWPQYGGMAMALSYQVRVPGRISADERMRELRDRLLEAMPATHQAFFTGLRFRHEIGDYFFCHAGVRPGVPLNRQTPPDLLWIRDPFLFYPGRFEKMIVHGHTVMATPMTTSNRISIDTGAYHSGHLTCLVLEGESQRFLMT</sequence>
<protein>
    <recommendedName>
        <fullName evidence="2">Calcineurin-like phosphoesterase domain-containing protein</fullName>
    </recommendedName>
</protein>
<reference evidence="3 4" key="2">
    <citation type="submission" date="2024-09" db="EMBL/GenBank/DDBJ databases">
        <title>Draft genome sequence of Candidatus Magnetaquicoccaceae bacterium FCR-1.</title>
        <authorList>
            <person name="Shimoshige H."/>
            <person name="Shimamura S."/>
            <person name="Taoka A."/>
            <person name="Kobayashi H."/>
            <person name="Maekawa T."/>
        </authorList>
    </citation>
    <scope>NUCLEOTIDE SEQUENCE [LARGE SCALE GENOMIC DNA]</scope>
    <source>
        <strain evidence="3 4">FCR-1</strain>
    </source>
</reference>
<dbReference type="Pfam" id="PF00149">
    <property type="entry name" value="Metallophos"/>
    <property type="match status" value="1"/>
</dbReference>
<dbReference type="InterPro" id="IPR029052">
    <property type="entry name" value="Metallo-depent_PP-like"/>
</dbReference>